<gene>
    <name evidence="1" type="ORF">ATANTOWER_017172</name>
</gene>
<dbReference type="Proteomes" id="UP001345963">
    <property type="component" value="Unassembled WGS sequence"/>
</dbReference>
<sequence>MLEVGKVIKKLFLCSQGDKMVKDAVFCPTPEKQSNPIPPPSLAKRCQKCTILLYQTQSWQFICQREKLESPLQRTCLPSLESSGGELYTPALLLLSVVGIQLLSHGNHAALCAQFLS</sequence>
<evidence type="ECO:0000313" key="2">
    <source>
        <dbReference type="Proteomes" id="UP001345963"/>
    </source>
</evidence>
<name>A0ABU7C921_9TELE</name>
<evidence type="ECO:0000313" key="1">
    <source>
        <dbReference type="EMBL" id="MED6259114.1"/>
    </source>
</evidence>
<organism evidence="1 2">
    <name type="scientific">Ataeniobius toweri</name>
    <dbReference type="NCBI Taxonomy" id="208326"/>
    <lineage>
        <taxon>Eukaryota</taxon>
        <taxon>Metazoa</taxon>
        <taxon>Chordata</taxon>
        <taxon>Craniata</taxon>
        <taxon>Vertebrata</taxon>
        <taxon>Euteleostomi</taxon>
        <taxon>Actinopterygii</taxon>
        <taxon>Neopterygii</taxon>
        <taxon>Teleostei</taxon>
        <taxon>Neoteleostei</taxon>
        <taxon>Acanthomorphata</taxon>
        <taxon>Ovalentaria</taxon>
        <taxon>Atherinomorphae</taxon>
        <taxon>Cyprinodontiformes</taxon>
        <taxon>Goodeidae</taxon>
        <taxon>Ataeniobius</taxon>
    </lineage>
</organism>
<accession>A0ABU7C921</accession>
<proteinExistence type="predicted"/>
<dbReference type="EMBL" id="JAHUTI010082228">
    <property type="protein sequence ID" value="MED6259114.1"/>
    <property type="molecule type" value="Genomic_DNA"/>
</dbReference>
<keyword evidence="2" id="KW-1185">Reference proteome</keyword>
<comment type="caution">
    <text evidence="1">The sequence shown here is derived from an EMBL/GenBank/DDBJ whole genome shotgun (WGS) entry which is preliminary data.</text>
</comment>
<reference evidence="1 2" key="1">
    <citation type="submission" date="2021-07" db="EMBL/GenBank/DDBJ databases">
        <authorList>
            <person name="Palmer J.M."/>
        </authorList>
    </citation>
    <scope>NUCLEOTIDE SEQUENCE [LARGE SCALE GENOMIC DNA]</scope>
    <source>
        <strain evidence="1 2">AT_MEX2019</strain>
        <tissue evidence="1">Muscle</tissue>
    </source>
</reference>
<protein>
    <submittedName>
        <fullName evidence="1">Uncharacterized protein</fullName>
    </submittedName>
</protein>